<feature type="transmembrane region" description="Helical" evidence="7">
    <location>
        <begin position="21"/>
        <end position="41"/>
    </location>
</feature>
<dbReference type="Pfam" id="PF20067">
    <property type="entry name" value="SSL_N"/>
    <property type="match status" value="1"/>
</dbReference>
<evidence type="ECO:0000256" key="7">
    <source>
        <dbReference type="SAM" id="Phobius"/>
    </source>
</evidence>
<sequence>MSSENPSSQTETRTHKSGSSLNFLIWALLAPITAAIILYHLDPFDPVPLPVHEFDSTPVSAPKKNPNMLRGSERIGSGLLVGPEDLAYDPKSQTIFTGCEDGWIKRVRVTESVDDMVVENFVNTGGRPLGVVLGLNNDILVADAYKGLLLVSEEGEVKVLTDEAEGLQFKLADGVDVAQDGMIYFTDATYKYNLSIHRFDILEGRPHGRVLSYDPSTKETKVLVRDLYFANGVALAPDQTFLVFCETTLKRCRKYNLQGPKKGTTEKFINNLPGVPDNIRYDGENHFLIGIFSEISFLWDLALRSPSFRKAIAIAAKYIPIPRTEKTGGVFVVDLDGNPVAHYYDPGWSAVTGGIKIGNYLYCGSTRHPHITRLDLSKYQAL</sequence>
<evidence type="ECO:0000259" key="8">
    <source>
        <dbReference type="Pfam" id="PF03088"/>
    </source>
</evidence>
<evidence type="ECO:0000313" key="10">
    <source>
        <dbReference type="Proteomes" id="UP001370490"/>
    </source>
</evidence>
<dbReference type="FunFam" id="2.120.10.30:FF:000073">
    <property type="entry name" value="Protein STRICTOSIDINE SYNTHASE-LIKE 6"/>
    <property type="match status" value="1"/>
</dbReference>
<dbReference type="Pfam" id="PF03088">
    <property type="entry name" value="Str_synth"/>
    <property type="match status" value="1"/>
</dbReference>
<gene>
    <name evidence="9" type="ORF">RJ641_010824</name>
</gene>
<dbReference type="SUPFAM" id="SSF63829">
    <property type="entry name" value="Calcium-dependent phosphotriesterase"/>
    <property type="match status" value="1"/>
</dbReference>
<accession>A0AAN8UV78</accession>
<keyword evidence="10" id="KW-1185">Reference proteome</keyword>
<comment type="subcellular location">
    <subcellularLocation>
        <location evidence="1">Vacuole</location>
    </subcellularLocation>
</comment>
<keyword evidence="5" id="KW-0732">Signal</keyword>
<keyword evidence="3" id="KW-0597">Phosphoprotein</keyword>
<evidence type="ECO:0000256" key="3">
    <source>
        <dbReference type="ARBA" id="ARBA00022553"/>
    </source>
</evidence>
<dbReference type="GO" id="GO:0005773">
    <property type="term" value="C:vacuole"/>
    <property type="evidence" value="ECO:0007669"/>
    <property type="project" value="UniProtKB-SubCell"/>
</dbReference>
<dbReference type="EMBL" id="JBAMMX010000018">
    <property type="protein sequence ID" value="KAK6922520.1"/>
    <property type="molecule type" value="Genomic_DNA"/>
</dbReference>
<dbReference type="PANTHER" id="PTHR10426:SF88">
    <property type="entry name" value="ADIPOCYTE PLASMA MEMBRANE-ASSOCIATED PROTEIN HEMOMUCIN-RELATED"/>
    <property type="match status" value="1"/>
</dbReference>
<comment type="similarity">
    <text evidence="2">Belongs to the strictosidine synthase family.</text>
</comment>
<comment type="caution">
    <text evidence="9">The sequence shown here is derived from an EMBL/GenBank/DDBJ whole genome shotgun (WGS) entry which is preliminary data.</text>
</comment>
<keyword evidence="6" id="KW-0325">Glycoprotein</keyword>
<dbReference type="GO" id="GO:0009753">
    <property type="term" value="P:response to jasmonic acid"/>
    <property type="evidence" value="ECO:0007669"/>
    <property type="project" value="UniProtKB-ARBA"/>
</dbReference>
<dbReference type="GO" id="GO:0012505">
    <property type="term" value="C:endomembrane system"/>
    <property type="evidence" value="ECO:0007669"/>
    <property type="project" value="TreeGrafter"/>
</dbReference>
<evidence type="ECO:0000313" key="9">
    <source>
        <dbReference type="EMBL" id="KAK6922520.1"/>
    </source>
</evidence>
<dbReference type="InterPro" id="IPR011042">
    <property type="entry name" value="6-blade_b-propeller_TolB-like"/>
</dbReference>
<dbReference type="AlphaFoldDB" id="A0AAN8UV78"/>
<keyword evidence="7" id="KW-0812">Transmembrane</keyword>
<evidence type="ECO:0000256" key="6">
    <source>
        <dbReference type="ARBA" id="ARBA00023180"/>
    </source>
</evidence>
<keyword evidence="7" id="KW-0472">Membrane</keyword>
<dbReference type="Gene3D" id="2.120.10.30">
    <property type="entry name" value="TolB, C-terminal domain"/>
    <property type="match status" value="1"/>
</dbReference>
<dbReference type="GO" id="GO:0016787">
    <property type="term" value="F:hydrolase activity"/>
    <property type="evidence" value="ECO:0007669"/>
    <property type="project" value="TreeGrafter"/>
</dbReference>
<feature type="domain" description="Strictosidine synthase conserved region" evidence="8">
    <location>
        <begin position="173"/>
        <end position="259"/>
    </location>
</feature>
<name>A0AAN8UV78_9MAGN</name>
<evidence type="ECO:0000256" key="2">
    <source>
        <dbReference type="ARBA" id="ARBA00009191"/>
    </source>
</evidence>
<keyword evidence="7" id="KW-1133">Transmembrane helix</keyword>
<dbReference type="InterPro" id="IPR018119">
    <property type="entry name" value="Strictosidine_synth_cons-reg"/>
</dbReference>
<reference evidence="9 10" key="1">
    <citation type="submission" date="2023-12" db="EMBL/GenBank/DDBJ databases">
        <title>A high-quality genome assembly for Dillenia turbinata (Dilleniales).</title>
        <authorList>
            <person name="Chanderbali A."/>
        </authorList>
    </citation>
    <scope>NUCLEOTIDE SEQUENCE [LARGE SCALE GENOMIC DNA]</scope>
    <source>
        <strain evidence="9">LSX21</strain>
        <tissue evidence="9">Leaf</tissue>
    </source>
</reference>
<evidence type="ECO:0000256" key="1">
    <source>
        <dbReference type="ARBA" id="ARBA00004116"/>
    </source>
</evidence>
<proteinExistence type="inferred from homology"/>
<organism evidence="9 10">
    <name type="scientific">Dillenia turbinata</name>
    <dbReference type="NCBI Taxonomy" id="194707"/>
    <lineage>
        <taxon>Eukaryota</taxon>
        <taxon>Viridiplantae</taxon>
        <taxon>Streptophyta</taxon>
        <taxon>Embryophyta</taxon>
        <taxon>Tracheophyta</taxon>
        <taxon>Spermatophyta</taxon>
        <taxon>Magnoliopsida</taxon>
        <taxon>eudicotyledons</taxon>
        <taxon>Gunneridae</taxon>
        <taxon>Pentapetalae</taxon>
        <taxon>Dilleniales</taxon>
        <taxon>Dilleniaceae</taxon>
        <taxon>Dillenia</taxon>
    </lineage>
</organism>
<keyword evidence="4" id="KW-0926">Vacuole</keyword>
<protein>
    <recommendedName>
        <fullName evidence="8">Strictosidine synthase conserved region domain-containing protein</fullName>
    </recommendedName>
</protein>
<evidence type="ECO:0000256" key="5">
    <source>
        <dbReference type="ARBA" id="ARBA00022729"/>
    </source>
</evidence>
<dbReference type="Proteomes" id="UP001370490">
    <property type="component" value="Unassembled WGS sequence"/>
</dbReference>
<dbReference type="PANTHER" id="PTHR10426">
    <property type="entry name" value="STRICTOSIDINE SYNTHASE-RELATED"/>
    <property type="match status" value="1"/>
</dbReference>
<evidence type="ECO:0000256" key="4">
    <source>
        <dbReference type="ARBA" id="ARBA00022554"/>
    </source>
</evidence>